<proteinExistence type="predicted"/>
<accession>A0A212CM96</accession>
<dbReference type="AlphaFoldDB" id="A0A212CM96"/>
<keyword evidence="3" id="KW-1185">Reference proteome</keyword>
<name>A0A212CM96_CEREH</name>
<dbReference type="Proteomes" id="UP000242450">
    <property type="component" value="Chromosome 16"/>
</dbReference>
<protein>
    <submittedName>
        <fullName evidence="2">Uncharacterized protein</fullName>
    </submittedName>
</protein>
<feature type="compositionally biased region" description="Low complexity" evidence="1">
    <location>
        <begin position="59"/>
        <end position="69"/>
    </location>
</feature>
<gene>
    <name evidence="2" type="ORF">Celaphus_00017055</name>
</gene>
<evidence type="ECO:0000313" key="2">
    <source>
        <dbReference type="EMBL" id="OWK07157.1"/>
    </source>
</evidence>
<feature type="region of interest" description="Disordered" evidence="1">
    <location>
        <begin position="1"/>
        <end position="135"/>
    </location>
</feature>
<organism evidence="2 3">
    <name type="scientific">Cervus elaphus hippelaphus</name>
    <name type="common">European red deer</name>
    <dbReference type="NCBI Taxonomy" id="46360"/>
    <lineage>
        <taxon>Eukaryota</taxon>
        <taxon>Metazoa</taxon>
        <taxon>Chordata</taxon>
        <taxon>Craniata</taxon>
        <taxon>Vertebrata</taxon>
        <taxon>Euteleostomi</taxon>
        <taxon>Mammalia</taxon>
        <taxon>Eutheria</taxon>
        <taxon>Laurasiatheria</taxon>
        <taxon>Artiodactyla</taxon>
        <taxon>Ruminantia</taxon>
        <taxon>Pecora</taxon>
        <taxon>Cervidae</taxon>
        <taxon>Cervinae</taxon>
        <taxon>Cervus</taxon>
    </lineage>
</organism>
<feature type="compositionally biased region" description="Gly residues" evidence="1">
    <location>
        <begin position="79"/>
        <end position="91"/>
    </location>
</feature>
<dbReference type="EMBL" id="MKHE01000016">
    <property type="protein sequence ID" value="OWK07157.1"/>
    <property type="molecule type" value="Genomic_DNA"/>
</dbReference>
<evidence type="ECO:0000256" key="1">
    <source>
        <dbReference type="SAM" id="MobiDB-lite"/>
    </source>
</evidence>
<evidence type="ECO:0000313" key="3">
    <source>
        <dbReference type="Proteomes" id="UP000242450"/>
    </source>
</evidence>
<feature type="compositionally biased region" description="Low complexity" evidence="1">
    <location>
        <begin position="33"/>
        <end position="47"/>
    </location>
</feature>
<sequence>MCVALRAARAQGTRSLSPTHTRKRASPHVTSPAVAEAAAAAAAAAAAPGIRLEQEPRSLLRPSSPSSVPRGRRSLDPGAAGGRGGRGGSPGGTRRATCPRPLRPGAVADSAASFGGPVAEPASSPRGASRIAARV</sequence>
<comment type="caution">
    <text evidence="2">The sequence shown here is derived from an EMBL/GenBank/DDBJ whole genome shotgun (WGS) entry which is preliminary data.</text>
</comment>
<reference evidence="2 3" key="1">
    <citation type="journal article" date="2018" name="Mol. Genet. Genomics">
        <title>The red deer Cervus elaphus genome CerEla1.0: sequencing, annotating, genes, and chromosomes.</title>
        <authorList>
            <person name="Bana N.A."/>
            <person name="Nyiri A."/>
            <person name="Nagy J."/>
            <person name="Frank K."/>
            <person name="Nagy T."/>
            <person name="Steger V."/>
            <person name="Schiller M."/>
            <person name="Lakatos P."/>
            <person name="Sugar L."/>
            <person name="Horn P."/>
            <person name="Barta E."/>
            <person name="Orosz L."/>
        </authorList>
    </citation>
    <scope>NUCLEOTIDE SEQUENCE [LARGE SCALE GENOMIC DNA]</scope>
    <source>
        <strain evidence="2">Hungarian</strain>
    </source>
</reference>